<dbReference type="InterPro" id="IPR011547">
    <property type="entry name" value="SLC26A/SulP_dom"/>
</dbReference>
<feature type="domain" description="SLC26A/SulP transporter" evidence="6">
    <location>
        <begin position="3"/>
        <end position="124"/>
    </location>
</feature>
<dbReference type="GO" id="GO:0055085">
    <property type="term" value="P:transmembrane transport"/>
    <property type="evidence" value="ECO:0007669"/>
    <property type="project" value="InterPro"/>
</dbReference>
<evidence type="ECO:0000256" key="4">
    <source>
        <dbReference type="ARBA" id="ARBA00023136"/>
    </source>
</evidence>
<keyword evidence="2 5" id="KW-0812">Transmembrane</keyword>
<evidence type="ECO:0000259" key="6">
    <source>
        <dbReference type="Pfam" id="PF00916"/>
    </source>
</evidence>
<reference evidence="7" key="1">
    <citation type="submission" date="2020-06" db="EMBL/GenBank/DDBJ databases">
        <authorList>
            <person name="Li T."/>
            <person name="Hu X."/>
            <person name="Zhang T."/>
            <person name="Song X."/>
            <person name="Zhang H."/>
            <person name="Dai N."/>
            <person name="Sheng W."/>
            <person name="Hou X."/>
            <person name="Wei L."/>
        </authorList>
    </citation>
    <scope>NUCLEOTIDE SEQUENCE</scope>
    <source>
        <strain evidence="7">G02</strain>
        <tissue evidence="7">Leaf</tissue>
    </source>
</reference>
<gene>
    <name evidence="7" type="ORF">Sradi_3299300</name>
</gene>
<comment type="subcellular location">
    <subcellularLocation>
        <location evidence="1">Membrane</location>
        <topology evidence="1">Multi-pass membrane protein</topology>
    </subcellularLocation>
</comment>
<dbReference type="AlphaFoldDB" id="A0AAW2R1A8"/>
<feature type="transmembrane region" description="Helical" evidence="5">
    <location>
        <begin position="116"/>
        <end position="133"/>
    </location>
</feature>
<name>A0AAW2R1A8_SESRA</name>
<protein>
    <submittedName>
        <fullName evidence="7">Sulfate transporter 3.5</fullName>
    </submittedName>
</protein>
<reference evidence="7" key="2">
    <citation type="journal article" date="2024" name="Plant">
        <title>Genomic evolution and insights into agronomic trait innovations of Sesamum species.</title>
        <authorList>
            <person name="Miao H."/>
            <person name="Wang L."/>
            <person name="Qu L."/>
            <person name="Liu H."/>
            <person name="Sun Y."/>
            <person name="Le M."/>
            <person name="Wang Q."/>
            <person name="Wei S."/>
            <person name="Zheng Y."/>
            <person name="Lin W."/>
            <person name="Duan Y."/>
            <person name="Cao H."/>
            <person name="Xiong S."/>
            <person name="Wang X."/>
            <person name="Wei L."/>
            <person name="Li C."/>
            <person name="Ma Q."/>
            <person name="Ju M."/>
            <person name="Zhao R."/>
            <person name="Li G."/>
            <person name="Mu C."/>
            <person name="Tian Q."/>
            <person name="Mei H."/>
            <person name="Zhang T."/>
            <person name="Gao T."/>
            <person name="Zhang H."/>
        </authorList>
    </citation>
    <scope>NUCLEOTIDE SEQUENCE</scope>
    <source>
        <strain evidence="7">G02</strain>
    </source>
</reference>
<evidence type="ECO:0000313" key="7">
    <source>
        <dbReference type="EMBL" id="KAL0373836.1"/>
    </source>
</evidence>
<evidence type="ECO:0000256" key="5">
    <source>
        <dbReference type="SAM" id="Phobius"/>
    </source>
</evidence>
<dbReference type="EMBL" id="JACGWJ010000014">
    <property type="protein sequence ID" value="KAL0373836.1"/>
    <property type="molecule type" value="Genomic_DNA"/>
</dbReference>
<evidence type="ECO:0000256" key="3">
    <source>
        <dbReference type="ARBA" id="ARBA00022989"/>
    </source>
</evidence>
<dbReference type="PANTHER" id="PTHR11814">
    <property type="entry name" value="SULFATE TRANSPORTER"/>
    <property type="match status" value="1"/>
</dbReference>
<keyword evidence="4 5" id="KW-0472">Membrane</keyword>
<sequence length="146" mass="16121">MQEGIAIEKSFAIATNEQINGNKEMVAYGLTNIVGSMTSCYLTTGTFSKIAVDVNVGCKNPMSNVVQAVCMMMVLLFLAPLFSYTPQVALSTIIISAMLGLIQYRKAYYLFKTDKFDFVICMSTFLGVSFISMDMRLMISVRSTIP</sequence>
<organism evidence="7">
    <name type="scientific">Sesamum radiatum</name>
    <name type="common">Black benniseed</name>
    <dbReference type="NCBI Taxonomy" id="300843"/>
    <lineage>
        <taxon>Eukaryota</taxon>
        <taxon>Viridiplantae</taxon>
        <taxon>Streptophyta</taxon>
        <taxon>Embryophyta</taxon>
        <taxon>Tracheophyta</taxon>
        <taxon>Spermatophyta</taxon>
        <taxon>Magnoliopsida</taxon>
        <taxon>eudicotyledons</taxon>
        <taxon>Gunneridae</taxon>
        <taxon>Pentapetalae</taxon>
        <taxon>asterids</taxon>
        <taxon>lamiids</taxon>
        <taxon>Lamiales</taxon>
        <taxon>Pedaliaceae</taxon>
        <taxon>Sesamum</taxon>
    </lineage>
</organism>
<proteinExistence type="predicted"/>
<dbReference type="Pfam" id="PF00916">
    <property type="entry name" value="Sulfate_transp"/>
    <property type="match status" value="1"/>
</dbReference>
<evidence type="ECO:0000256" key="1">
    <source>
        <dbReference type="ARBA" id="ARBA00004141"/>
    </source>
</evidence>
<keyword evidence="3 5" id="KW-1133">Transmembrane helix</keyword>
<dbReference type="InterPro" id="IPR001902">
    <property type="entry name" value="SLC26A/SulP_fam"/>
</dbReference>
<accession>A0AAW2R1A8</accession>
<evidence type="ECO:0000256" key="2">
    <source>
        <dbReference type="ARBA" id="ARBA00022692"/>
    </source>
</evidence>
<dbReference type="GO" id="GO:0016020">
    <property type="term" value="C:membrane"/>
    <property type="evidence" value="ECO:0007669"/>
    <property type="project" value="UniProtKB-SubCell"/>
</dbReference>
<comment type="caution">
    <text evidence="7">The sequence shown here is derived from an EMBL/GenBank/DDBJ whole genome shotgun (WGS) entry which is preliminary data.</text>
</comment>